<comment type="similarity">
    <text evidence="5">Belongs to the FlgH family.</text>
</comment>
<evidence type="ECO:0000256" key="10">
    <source>
        <dbReference type="ARBA" id="ARBA00023143"/>
    </source>
</evidence>
<evidence type="ECO:0000256" key="2">
    <source>
        <dbReference type="ARBA" id="ARBA00004117"/>
    </source>
</evidence>
<organism evidence="14 15">
    <name type="scientific">Ketobacter alkanivorans</name>
    <dbReference type="NCBI Taxonomy" id="1917421"/>
    <lineage>
        <taxon>Bacteria</taxon>
        <taxon>Pseudomonadati</taxon>
        <taxon>Pseudomonadota</taxon>
        <taxon>Gammaproteobacteria</taxon>
        <taxon>Pseudomonadales</taxon>
        <taxon>Ketobacteraceae</taxon>
        <taxon>Ketobacter</taxon>
    </lineage>
</organism>
<evidence type="ECO:0000256" key="1">
    <source>
        <dbReference type="ARBA" id="ARBA00002591"/>
    </source>
</evidence>
<feature type="signal peptide" evidence="13">
    <location>
        <begin position="1"/>
        <end position="20"/>
    </location>
</feature>
<evidence type="ECO:0000256" key="9">
    <source>
        <dbReference type="ARBA" id="ARBA00023139"/>
    </source>
</evidence>
<dbReference type="Pfam" id="PF02107">
    <property type="entry name" value="FlgH"/>
    <property type="match status" value="1"/>
</dbReference>
<evidence type="ECO:0000256" key="13">
    <source>
        <dbReference type="SAM" id="SignalP"/>
    </source>
</evidence>
<keyword evidence="12" id="KW-0449">Lipoprotein</keyword>
<dbReference type="InterPro" id="IPR000527">
    <property type="entry name" value="Flag_Lring"/>
</dbReference>
<evidence type="ECO:0000256" key="11">
    <source>
        <dbReference type="ARBA" id="ARBA00023237"/>
    </source>
</evidence>
<keyword evidence="10" id="KW-0975">Bacterial flagellum</keyword>
<proteinExistence type="inferred from homology"/>
<evidence type="ECO:0000256" key="4">
    <source>
        <dbReference type="ARBA" id="ARBA00004635"/>
    </source>
</evidence>
<evidence type="ECO:0000313" key="14">
    <source>
        <dbReference type="EMBL" id="AUM12967.1"/>
    </source>
</evidence>
<dbReference type="RefSeq" id="WP_101894346.1">
    <property type="nucleotide sequence ID" value="NZ_CP022684.1"/>
</dbReference>
<comment type="subunit">
    <text evidence="6">The basal body constitutes a major portion of the flagellar organelle and consists of four rings (L,P,S, and M) mounted on a central rod.</text>
</comment>
<keyword evidence="9" id="KW-0564">Palmitate</keyword>
<dbReference type="PRINTS" id="PR01008">
    <property type="entry name" value="FLGLRINGFLGH"/>
</dbReference>
<evidence type="ECO:0000256" key="8">
    <source>
        <dbReference type="ARBA" id="ARBA00023136"/>
    </source>
</evidence>
<comment type="function">
    <text evidence="1">Assembles around the rod to form the L-ring and probably protects the motor/basal body from shearing forces during rotation.</text>
</comment>
<dbReference type="GO" id="GO:0009279">
    <property type="term" value="C:cell outer membrane"/>
    <property type="evidence" value="ECO:0007669"/>
    <property type="project" value="UniProtKB-SubCell"/>
</dbReference>
<name>A0A2K9LL56_9GAMM</name>
<dbReference type="GO" id="GO:0071973">
    <property type="term" value="P:bacterial-type flagellum-dependent cell motility"/>
    <property type="evidence" value="ECO:0007669"/>
    <property type="project" value="InterPro"/>
</dbReference>
<dbReference type="EMBL" id="CP022684">
    <property type="protein sequence ID" value="AUM12967.1"/>
    <property type="molecule type" value="Genomic_DNA"/>
</dbReference>
<evidence type="ECO:0000256" key="6">
    <source>
        <dbReference type="ARBA" id="ARBA00011439"/>
    </source>
</evidence>
<evidence type="ECO:0000256" key="5">
    <source>
        <dbReference type="ARBA" id="ARBA00006929"/>
    </source>
</evidence>
<comment type="subcellular location">
    <subcellularLocation>
        <location evidence="2">Bacterial flagellum basal body</location>
    </subcellularLocation>
    <subcellularLocation>
        <location evidence="3">Cell outer membrane</location>
    </subcellularLocation>
    <subcellularLocation>
        <location evidence="4">Membrane</location>
        <topology evidence="4">Lipid-anchor</topology>
    </subcellularLocation>
</comment>
<keyword evidence="7 13" id="KW-0732">Signal</keyword>
<keyword evidence="15" id="KW-1185">Reference proteome</keyword>
<dbReference type="PANTHER" id="PTHR34933:SF1">
    <property type="entry name" value="FLAGELLAR L-RING PROTEIN"/>
    <property type="match status" value="1"/>
</dbReference>
<protein>
    <recommendedName>
        <fullName evidence="16">Basal body L-ring protein</fullName>
    </recommendedName>
</protein>
<sequence length="190" mass="20880">MSKYVAIFSVYLISSMMVQAESLYSDESFRSFVADKKAVNVGDRVTVVIVEASKAKSNNGASMDESFGVSGSVGTTDKTEIGSIDLGMGRESGGYTRREGELRAQVSATLMQEDEHGYFYVQGTQSILINGEEQVITIKGWLRTHDVDQNNIVLSTRLADAEIEYQGFGDKSETEDQGFVSWLFNKIGLI</sequence>
<keyword evidence="11" id="KW-0998">Cell outer membrane</keyword>
<evidence type="ECO:0000256" key="7">
    <source>
        <dbReference type="ARBA" id="ARBA00022729"/>
    </source>
</evidence>
<dbReference type="PANTHER" id="PTHR34933">
    <property type="entry name" value="FLAGELLAR L-RING PROTEIN"/>
    <property type="match status" value="1"/>
</dbReference>
<evidence type="ECO:0000313" key="15">
    <source>
        <dbReference type="Proteomes" id="UP000235116"/>
    </source>
</evidence>
<evidence type="ECO:0000256" key="3">
    <source>
        <dbReference type="ARBA" id="ARBA00004442"/>
    </source>
</evidence>
<dbReference type="GO" id="GO:0009427">
    <property type="term" value="C:bacterial-type flagellum basal body, distal rod, L ring"/>
    <property type="evidence" value="ECO:0007669"/>
    <property type="project" value="InterPro"/>
</dbReference>
<accession>A0A2K9LL56</accession>
<feature type="chain" id="PRO_5014972784" description="Basal body L-ring protein" evidence="13">
    <location>
        <begin position="21"/>
        <end position="190"/>
    </location>
</feature>
<dbReference type="AlphaFoldDB" id="A0A2K9LL56"/>
<evidence type="ECO:0000256" key="12">
    <source>
        <dbReference type="ARBA" id="ARBA00023288"/>
    </source>
</evidence>
<dbReference type="KEGG" id="kak:Kalk_11255"/>
<dbReference type="GO" id="GO:0003774">
    <property type="term" value="F:cytoskeletal motor activity"/>
    <property type="evidence" value="ECO:0007669"/>
    <property type="project" value="InterPro"/>
</dbReference>
<reference evidence="15" key="1">
    <citation type="submission" date="2017-08" db="EMBL/GenBank/DDBJ databases">
        <title>Direct submision.</title>
        <authorList>
            <person name="Kim S.-J."/>
            <person name="Rhee S.-K."/>
        </authorList>
    </citation>
    <scope>NUCLEOTIDE SEQUENCE [LARGE SCALE GENOMIC DNA]</scope>
    <source>
        <strain evidence="15">GI5</strain>
    </source>
</reference>
<dbReference type="OrthoDB" id="9789463at2"/>
<dbReference type="Proteomes" id="UP000235116">
    <property type="component" value="Chromosome"/>
</dbReference>
<keyword evidence="8" id="KW-0472">Membrane</keyword>
<gene>
    <name evidence="14" type="ORF">Kalk_11255</name>
</gene>
<evidence type="ECO:0008006" key="16">
    <source>
        <dbReference type="Google" id="ProtNLM"/>
    </source>
</evidence>